<dbReference type="EMBL" id="JH930472">
    <property type="protein sequence ID" value="EKM55814.1"/>
    <property type="molecule type" value="Genomic_DNA"/>
</dbReference>
<gene>
    <name evidence="1" type="ORF">PHACADRAFT_95539</name>
</gene>
<dbReference type="GeneID" id="18920893"/>
<sequence length="59" mass="7119">MFHKQIDNLIDYTETSDVKIVFWWPTSFLWKNSELDLGYWTAQNKAWFQDHLAKIAKAK</sequence>
<dbReference type="KEGG" id="pco:PHACADRAFT_95539"/>
<dbReference type="RefSeq" id="XP_007396129.1">
    <property type="nucleotide sequence ID" value="XM_007396067.1"/>
</dbReference>
<evidence type="ECO:0000313" key="1">
    <source>
        <dbReference type="EMBL" id="EKM55814.1"/>
    </source>
</evidence>
<organism evidence="1 2">
    <name type="scientific">Phanerochaete carnosa (strain HHB-10118-sp)</name>
    <name type="common">White-rot fungus</name>
    <name type="synonym">Peniophora carnosa</name>
    <dbReference type="NCBI Taxonomy" id="650164"/>
    <lineage>
        <taxon>Eukaryota</taxon>
        <taxon>Fungi</taxon>
        <taxon>Dikarya</taxon>
        <taxon>Basidiomycota</taxon>
        <taxon>Agaricomycotina</taxon>
        <taxon>Agaricomycetes</taxon>
        <taxon>Polyporales</taxon>
        <taxon>Phanerochaetaceae</taxon>
        <taxon>Phanerochaete</taxon>
    </lineage>
</organism>
<accession>K5WA40</accession>
<evidence type="ECO:0000313" key="2">
    <source>
        <dbReference type="Proteomes" id="UP000008370"/>
    </source>
</evidence>
<dbReference type="InParanoid" id="K5WA40"/>
<keyword evidence="2" id="KW-1185">Reference proteome</keyword>
<proteinExistence type="predicted"/>
<dbReference type="Proteomes" id="UP000008370">
    <property type="component" value="Unassembled WGS sequence"/>
</dbReference>
<name>K5WA40_PHACS</name>
<dbReference type="HOGENOM" id="CLU_2961574_0_0_1"/>
<reference evidence="1 2" key="1">
    <citation type="journal article" date="2012" name="BMC Genomics">
        <title>Comparative genomics of the white-rot fungi, Phanerochaete carnosa and P. chrysosporium, to elucidate the genetic basis of the distinct wood types they colonize.</title>
        <authorList>
            <person name="Suzuki H."/>
            <person name="MacDonald J."/>
            <person name="Syed K."/>
            <person name="Salamov A."/>
            <person name="Hori C."/>
            <person name="Aerts A."/>
            <person name="Henrissat B."/>
            <person name="Wiebenga A."/>
            <person name="vanKuyk P.A."/>
            <person name="Barry K."/>
            <person name="Lindquist E."/>
            <person name="LaButti K."/>
            <person name="Lapidus A."/>
            <person name="Lucas S."/>
            <person name="Coutinho P."/>
            <person name="Gong Y."/>
            <person name="Samejima M."/>
            <person name="Mahadevan R."/>
            <person name="Abou-Zaid M."/>
            <person name="de Vries R.P."/>
            <person name="Igarashi K."/>
            <person name="Yadav J.S."/>
            <person name="Grigoriev I.V."/>
            <person name="Master E.R."/>
        </authorList>
    </citation>
    <scope>NUCLEOTIDE SEQUENCE [LARGE SCALE GENOMIC DNA]</scope>
    <source>
        <strain evidence="1 2">HHB-10118-sp</strain>
    </source>
</reference>
<dbReference type="OrthoDB" id="2658589at2759"/>
<dbReference type="AlphaFoldDB" id="K5WA40"/>
<protein>
    <submittedName>
        <fullName evidence="1">Uncharacterized protein</fullName>
    </submittedName>
</protein>